<reference evidence="20" key="1">
    <citation type="submission" date="2022-01" db="EMBL/GenBank/DDBJ databases">
        <authorList>
            <person name="King R."/>
        </authorList>
    </citation>
    <scope>NUCLEOTIDE SEQUENCE</scope>
</reference>
<dbReference type="GO" id="GO:0102265">
    <property type="term" value="F:tRNA-dihydrouridine47 synthase activity"/>
    <property type="evidence" value="ECO:0007669"/>
    <property type="project" value="UniProtKB-EC"/>
</dbReference>
<dbReference type="Gene3D" id="3.20.20.70">
    <property type="entry name" value="Aldolase class I"/>
    <property type="match status" value="1"/>
</dbReference>
<comment type="cofactor">
    <cofactor evidence="1">
        <name>FMN</name>
        <dbReference type="ChEBI" id="CHEBI:58210"/>
    </cofactor>
</comment>
<evidence type="ECO:0000256" key="14">
    <source>
        <dbReference type="ARBA" id="ARBA00023027"/>
    </source>
</evidence>
<evidence type="ECO:0000256" key="5">
    <source>
        <dbReference type="ARBA" id="ARBA00022643"/>
    </source>
</evidence>
<dbReference type="EMBL" id="OV725079">
    <property type="protein sequence ID" value="CAH1394672.1"/>
    <property type="molecule type" value="Genomic_DNA"/>
</dbReference>
<sequence length="562" mass="63537">MEADAGVALIKPEFIKTDHERSLCQTHISENDKRKLEGDEKQEWSNKKRKLTGQNKARNVFRADKANFCYAIAASVDESIEKCENDACKFSHDRKAFLENKPPDVGDTCYIYSVQGMCSRGVTCRFGKEHLTENGVNIVNKELHEKWLQNGYKTATSFTKDAQFQLRKKMYDFSRSEEAIKEIDKLKAKEASGTVDDLHYVKLRPEEMKKIDWRDKLYLSPLTTVGNLPFRRLCVDFGADITCGEMALATPLLQGSLSEWALVKRHPSEKIFGAQLCGSNVKVLTKAAQVVEDLADVDFIDINLGCPIEAIYRQGAGSGLLLRGHVLKSTVRSMSCMLNVPLTVKTRSGCATGKNIAHNFMPMFKDAGVSLVTVHGRTREQRYTKNADWDYIQQCAEAAKPTPVFGNGDILSYEDYMAAKEKAPDIAGVMIGRGALIKPWIFQEIKEKRLMDPSSHERFGYLKTYVNYGLEHWGSDTKGVETTRRFLLEWLSFCHRYIPTGLLVQPPQKVNQRPPYYTGRDDLETLFASPNSGDWIKISEMLLGPVPEGFTFLPKHKANAWK</sequence>
<dbReference type="GO" id="GO:0006397">
    <property type="term" value="P:mRNA processing"/>
    <property type="evidence" value="ECO:0007669"/>
    <property type="project" value="UniProtKB-KW"/>
</dbReference>
<evidence type="ECO:0000256" key="10">
    <source>
        <dbReference type="ARBA" id="ARBA00022771"/>
    </source>
</evidence>
<evidence type="ECO:0000256" key="6">
    <source>
        <dbReference type="ARBA" id="ARBA00022664"/>
    </source>
</evidence>
<evidence type="ECO:0000256" key="9">
    <source>
        <dbReference type="ARBA" id="ARBA00022737"/>
    </source>
</evidence>
<dbReference type="GO" id="GO:0008270">
    <property type="term" value="F:zinc ion binding"/>
    <property type="evidence" value="ECO:0007669"/>
    <property type="project" value="UniProtKB-KW"/>
</dbReference>
<dbReference type="OrthoDB" id="259935at2759"/>
<comment type="catalytic activity">
    <reaction evidence="16">
        <text>a 5,6-dihydrouridine in mRNA + NAD(+) = a uridine in mRNA + NADH + H(+)</text>
        <dbReference type="Rhea" id="RHEA:69851"/>
        <dbReference type="Rhea" id="RHEA-COMP:14658"/>
        <dbReference type="Rhea" id="RHEA-COMP:17789"/>
        <dbReference type="ChEBI" id="CHEBI:15378"/>
        <dbReference type="ChEBI" id="CHEBI:57540"/>
        <dbReference type="ChEBI" id="CHEBI:57945"/>
        <dbReference type="ChEBI" id="CHEBI:65315"/>
        <dbReference type="ChEBI" id="CHEBI:74443"/>
    </reaction>
    <physiologicalReaction direction="right-to-left" evidence="16">
        <dbReference type="Rhea" id="RHEA:69853"/>
    </physiologicalReaction>
</comment>
<keyword evidence="6" id="KW-0507">mRNA processing</keyword>
<dbReference type="SUPFAM" id="SSF51395">
    <property type="entry name" value="FMN-linked oxidoreductases"/>
    <property type="match status" value="1"/>
</dbReference>
<keyword evidence="7" id="KW-0819">tRNA processing</keyword>
<accession>A0A9P0E9H5</accession>
<comment type="catalytic activity">
    <reaction evidence="17">
        <text>a 5,6-dihydrouridine in mRNA + NADP(+) = a uridine in mRNA + NADPH + H(+)</text>
        <dbReference type="Rhea" id="RHEA:69855"/>
        <dbReference type="Rhea" id="RHEA-COMP:14658"/>
        <dbReference type="Rhea" id="RHEA-COMP:17789"/>
        <dbReference type="ChEBI" id="CHEBI:15378"/>
        <dbReference type="ChEBI" id="CHEBI:57783"/>
        <dbReference type="ChEBI" id="CHEBI:58349"/>
        <dbReference type="ChEBI" id="CHEBI:65315"/>
        <dbReference type="ChEBI" id="CHEBI:74443"/>
    </reaction>
    <physiologicalReaction direction="right-to-left" evidence="17">
        <dbReference type="Rhea" id="RHEA:69857"/>
    </physiologicalReaction>
</comment>
<evidence type="ECO:0000256" key="16">
    <source>
        <dbReference type="ARBA" id="ARBA00048342"/>
    </source>
</evidence>
<dbReference type="CDD" id="cd02801">
    <property type="entry name" value="DUS_like_FMN"/>
    <property type="match status" value="1"/>
</dbReference>
<keyword evidence="12" id="KW-0521">NADP</keyword>
<keyword evidence="8" id="KW-0479">Metal-binding</keyword>
<dbReference type="PROSITE" id="PS01136">
    <property type="entry name" value="UPF0034"/>
    <property type="match status" value="1"/>
</dbReference>
<evidence type="ECO:0000256" key="1">
    <source>
        <dbReference type="ARBA" id="ARBA00001917"/>
    </source>
</evidence>
<evidence type="ECO:0000313" key="20">
    <source>
        <dbReference type="EMBL" id="CAH1394672.1"/>
    </source>
</evidence>
<keyword evidence="14" id="KW-0520">NAD</keyword>
<gene>
    <name evidence="20" type="ORF">NEZAVI_LOCUS5123</name>
</gene>
<dbReference type="Pfam" id="PF01207">
    <property type="entry name" value="Dus"/>
    <property type="match status" value="1"/>
</dbReference>
<organism evidence="20 21">
    <name type="scientific">Nezara viridula</name>
    <name type="common">Southern green stink bug</name>
    <name type="synonym">Cimex viridulus</name>
    <dbReference type="NCBI Taxonomy" id="85310"/>
    <lineage>
        <taxon>Eukaryota</taxon>
        <taxon>Metazoa</taxon>
        <taxon>Ecdysozoa</taxon>
        <taxon>Arthropoda</taxon>
        <taxon>Hexapoda</taxon>
        <taxon>Insecta</taxon>
        <taxon>Pterygota</taxon>
        <taxon>Neoptera</taxon>
        <taxon>Paraneoptera</taxon>
        <taxon>Hemiptera</taxon>
        <taxon>Heteroptera</taxon>
        <taxon>Panheteroptera</taxon>
        <taxon>Pentatomomorpha</taxon>
        <taxon>Pentatomoidea</taxon>
        <taxon>Pentatomidae</taxon>
        <taxon>Pentatominae</taxon>
        <taxon>Nezara</taxon>
    </lineage>
</organism>
<dbReference type="GO" id="GO:0003723">
    <property type="term" value="F:RNA binding"/>
    <property type="evidence" value="ECO:0007669"/>
    <property type="project" value="TreeGrafter"/>
</dbReference>
<dbReference type="PANTHER" id="PTHR45846">
    <property type="entry name" value="TRNA-DIHYDROURIDINE(47) SYNTHASE [NAD(P)(+)]-LIKE"/>
    <property type="match status" value="1"/>
</dbReference>
<proteinExistence type="inferred from homology"/>
<dbReference type="InterPro" id="IPR035587">
    <property type="entry name" value="DUS-like_FMN-bd"/>
</dbReference>
<name>A0A9P0E9H5_NEZVI</name>
<dbReference type="FunFam" id="3.20.20.70:FF:000067">
    <property type="entry name" value="tRNA-dihydrouridine(47) synthase [NAD(P)(+)]"/>
    <property type="match status" value="1"/>
</dbReference>
<keyword evidence="11" id="KW-0862">Zinc</keyword>
<evidence type="ECO:0000313" key="21">
    <source>
        <dbReference type="Proteomes" id="UP001152798"/>
    </source>
</evidence>
<evidence type="ECO:0000256" key="4">
    <source>
        <dbReference type="ARBA" id="ARBA00022630"/>
    </source>
</evidence>
<keyword evidence="21" id="KW-1185">Reference proteome</keyword>
<dbReference type="Proteomes" id="UP001152798">
    <property type="component" value="Chromosome 3"/>
</dbReference>
<dbReference type="EC" id="1.3.1.89" evidence="3"/>
<evidence type="ECO:0000256" key="15">
    <source>
        <dbReference type="ARBA" id="ARBA00048266"/>
    </source>
</evidence>
<comment type="similarity">
    <text evidence="2">Belongs to the Dus family. Dus3 subfamily.</text>
</comment>
<evidence type="ECO:0000256" key="17">
    <source>
        <dbReference type="ARBA" id="ARBA00049447"/>
    </source>
</evidence>
<evidence type="ECO:0000259" key="19">
    <source>
        <dbReference type="Pfam" id="PF01207"/>
    </source>
</evidence>
<dbReference type="GO" id="GO:0050660">
    <property type="term" value="F:flavin adenine dinucleotide binding"/>
    <property type="evidence" value="ECO:0007669"/>
    <property type="project" value="InterPro"/>
</dbReference>
<evidence type="ECO:0000256" key="13">
    <source>
        <dbReference type="ARBA" id="ARBA00023002"/>
    </source>
</evidence>
<evidence type="ECO:0000256" key="8">
    <source>
        <dbReference type="ARBA" id="ARBA00022723"/>
    </source>
</evidence>
<protein>
    <recommendedName>
        <fullName evidence="3">tRNA-dihydrouridine(47) synthase [NAD(P)(+)]</fullName>
        <ecNumber evidence="3">1.3.1.89</ecNumber>
    </recommendedName>
</protein>
<keyword evidence="13" id="KW-0560">Oxidoreductase</keyword>
<keyword evidence="9" id="KW-0677">Repeat</keyword>
<feature type="domain" description="DUS-like FMN-binding" evidence="19">
    <location>
        <begin position="219"/>
        <end position="468"/>
    </location>
</feature>
<keyword evidence="10" id="KW-0863">Zinc-finger</keyword>
<dbReference type="InterPro" id="IPR018517">
    <property type="entry name" value="tRNA_hU_synthase_CS"/>
</dbReference>
<evidence type="ECO:0000256" key="3">
    <source>
        <dbReference type="ARBA" id="ARBA00012376"/>
    </source>
</evidence>
<dbReference type="InterPro" id="IPR013785">
    <property type="entry name" value="Aldolase_TIM"/>
</dbReference>
<evidence type="ECO:0000256" key="2">
    <source>
        <dbReference type="ARBA" id="ARBA00005451"/>
    </source>
</evidence>
<evidence type="ECO:0000256" key="12">
    <source>
        <dbReference type="ARBA" id="ARBA00022857"/>
    </source>
</evidence>
<comment type="catalytic activity">
    <reaction evidence="15">
        <text>5,6-dihydrouridine(47) in tRNA + NAD(+) = uridine(47) in tRNA + NADH + H(+)</text>
        <dbReference type="Rhea" id="RHEA:53364"/>
        <dbReference type="Rhea" id="RHEA-COMP:13539"/>
        <dbReference type="Rhea" id="RHEA-COMP:13540"/>
        <dbReference type="ChEBI" id="CHEBI:15378"/>
        <dbReference type="ChEBI" id="CHEBI:57540"/>
        <dbReference type="ChEBI" id="CHEBI:57945"/>
        <dbReference type="ChEBI" id="CHEBI:65315"/>
        <dbReference type="ChEBI" id="CHEBI:74443"/>
        <dbReference type="EC" id="1.3.1.89"/>
    </reaction>
    <physiologicalReaction direction="right-to-left" evidence="15">
        <dbReference type="Rhea" id="RHEA:53366"/>
    </physiologicalReaction>
</comment>
<dbReference type="PANTHER" id="PTHR45846:SF1">
    <property type="entry name" value="TRNA-DIHYDROURIDINE(47) SYNTHASE [NAD(P)(+)]-LIKE"/>
    <property type="match status" value="1"/>
</dbReference>
<dbReference type="AlphaFoldDB" id="A0A9P0E9H5"/>
<comment type="catalytic activity">
    <reaction evidence="18">
        <text>5,6-dihydrouridine(47) in tRNA + NADP(+) = uridine(47) in tRNA + NADPH + H(+)</text>
        <dbReference type="Rhea" id="RHEA:53360"/>
        <dbReference type="Rhea" id="RHEA-COMP:13539"/>
        <dbReference type="Rhea" id="RHEA-COMP:13540"/>
        <dbReference type="ChEBI" id="CHEBI:15378"/>
        <dbReference type="ChEBI" id="CHEBI:57783"/>
        <dbReference type="ChEBI" id="CHEBI:58349"/>
        <dbReference type="ChEBI" id="CHEBI:65315"/>
        <dbReference type="ChEBI" id="CHEBI:74443"/>
        <dbReference type="EC" id="1.3.1.89"/>
    </reaction>
    <physiologicalReaction direction="right-to-left" evidence="18">
        <dbReference type="Rhea" id="RHEA:53362"/>
    </physiologicalReaction>
</comment>
<keyword evidence="5" id="KW-0288">FMN</keyword>
<evidence type="ECO:0000256" key="18">
    <source>
        <dbReference type="ARBA" id="ARBA00049513"/>
    </source>
</evidence>
<evidence type="ECO:0000256" key="7">
    <source>
        <dbReference type="ARBA" id="ARBA00022694"/>
    </source>
</evidence>
<evidence type="ECO:0000256" key="11">
    <source>
        <dbReference type="ARBA" id="ARBA00022833"/>
    </source>
</evidence>
<keyword evidence="4" id="KW-0285">Flavoprotein</keyword>